<gene>
    <name evidence="1" type="ORF">COEREDRAFT_87722</name>
</gene>
<protein>
    <submittedName>
        <fullName evidence="1">Uncharacterized protein</fullName>
    </submittedName>
</protein>
<accession>A0A2G5B965</accession>
<keyword evidence="2" id="KW-1185">Reference proteome</keyword>
<organism evidence="1 2">
    <name type="scientific">Coemansia reversa (strain ATCC 12441 / NRRL 1564)</name>
    <dbReference type="NCBI Taxonomy" id="763665"/>
    <lineage>
        <taxon>Eukaryota</taxon>
        <taxon>Fungi</taxon>
        <taxon>Fungi incertae sedis</taxon>
        <taxon>Zoopagomycota</taxon>
        <taxon>Kickxellomycotina</taxon>
        <taxon>Kickxellomycetes</taxon>
        <taxon>Kickxellales</taxon>
        <taxon>Kickxellaceae</taxon>
        <taxon>Coemansia</taxon>
    </lineage>
</organism>
<evidence type="ECO:0000313" key="2">
    <source>
        <dbReference type="Proteomes" id="UP000242474"/>
    </source>
</evidence>
<name>A0A2G5B965_COERN</name>
<dbReference type="Proteomes" id="UP000242474">
    <property type="component" value="Unassembled WGS sequence"/>
</dbReference>
<dbReference type="EMBL" id="KZ303506">
    <property type="protein sequence ID" value="PIA15530.1"/>
    <property type="molecule type" value="Genomic_DNA"/>
</dbReference>
<dbReference type="AlphaFoldDB" id="A0A2G5B965"/>
<proteinExistence type="predicted"/>
<evidence type="ECO:0000313" key="1">
    <source>
        <dbReference type="EMBL" id="PIA15530.1"/>
    </source>
</evidence>
<reference evidence="1 2" key="1">
    <citation type="journal article" date="2015" name="Genome Biol. Evol.">
        <title>Phylogenomic analyses indicate that early fungi evolved digesting cell walls of algal ancestors of land plants.</title>
        <authorList>
            <person name="Chang Y."/>
            <person name="Wang S."/>
            <person name="Sekimoto S."/>
            <person name="Aerts A.L."/>
            <person name="Choi C."/>
            <person name="Clum A."/>
            <person name="LaButti K.M."/>
            <person name="Lindquist E.A."/>
            <person name="Yee Ngan C."/>
            <person name="Ohm R.A."/>
            <person name="Salamov A.A."/>
            <person name="Grigoriev I.V."/>
            <person name="Spatafora J.W."/>
            <person name="Berbee M.L."/>
        </authorList>
    </citation>
    <scope>NUCLEOTIDE SEQUENCE [LARGE SCALE GENOMIC DNA]</scope>
    <source>
        <strain evidence="1 2">NRRL 1564</strain>
    </source>
</reference>
<sequence>MTPLYIRHASRAYERTMYAKHIDKIVSLFELFLNSKGVDDIDIRDVREALDKLTYRESITDAYGEFLELYKCNLRFVNNEDKSEVNLTLLACISETDIIINASDLSYIYSVKEPLTVHK</sequence>